<name>A0A316V1K5_9BASI</name>
<gene>
    <name evidence="1" type="ORF">FA14DRAFT_182783</name>
</gene>
<dbReference type="Proteomes" id="UP000245771">
    <property type="component" value="Unassembled WGS sequence"/>
</dbReference>
<dbReference type="EMBL" id="KZ819610">
    <property type="protein sequence ID" value="PWN31352.1"/>
    <property type="molecule type" value="Genomic_DNA"/>
</dbReference>
<sequence>MIPAIETNLLRKTLISDSSSTDVFPAGIKDTSVESSQLDFFKFSIKYNYDTEILVIEEEIIFLPQIASYRSSTKLIDTKAGLNDLTRRSAYSLQNINTQFTNPDDSFFTKCSCKLGQASSSCIIKASSTCIEKF</sequence>
<dbReference type="InParanoid" id="A0A316V1K5"/>
<dbReference type="RefSeq" id="XP_025351654.1">
    <property type="nucleotide sequence ID" value="XM_025501248.1"/>
</dbReference>
<dbReference type="AlphaFoldDB" id="A0A316V1K5"/>
<reference evidence="1 2" key="1">
    <citation type="journal article" date="2018" name="Mol. Biol. Evol.">
        <title>Broad Genomic Sampling Reveals a Smut Pathogenic Ancestry of the Fungal Clade Ustilaginomycotina.</title>
        <authorList>
            <person name="Kijpornyongpan T."/>
            <person name="Mondo S.J."/>
            <person name="Barry K."/>
            <person name="Sandor L."/>
            <person name="Lee J."/>
            <person name="Lipzen A."/>
            <person name="Pangilinan J."/>
            <person name="LaButti K."/>
            <person name="Hainaut M."/>
            <person name="Henrissat B."/>
            <person name="Grigoriev I.V."/>
            <person name="Spatafora J.W."/>
            <person name="Aime M.C."/>
        </authorList>
    </citation>
    <scope>NUCLEOTIDE SEQUENCE [LARGE SCALE GENOMIC DNA]</scope>
    <source>
        <strain evidence="1 2">MCA 3882</strain>
    </source>
</reference>
<organism evidence="1 2">
    <name type="scientific">Meira miltonrushii</name>
    <dbReference type="NCBI Taxonomy" id="1280837"/>
    <lineage>
        <taxon>Eukaryota</taxon>
        <taxon>Fungi</taxon>
        <taxon>Dikarya</taxon>
        <taxon>Basidiomycota</taxon>
        <taxon>Ustilaginomycotina</taxon>
        <taxon>Exobasidiomycetes</taxon>
        <taxon>Exobasidiales</taxon>
        <taxon>Brachybasidiaceae</taxon>
        <taxon>Meira</taxon>
    </lineage>
</organism>
<proteinExistence type="predicted"/>
<evidence type="ECO:0000313" key="2">
    <source>
        <dbReference type="Proteomes" id="UP000245771"/>
    </source>
</evidence>
<accession>A0A316V1K5</accession>
<keyword evidence="2" id="KW-1185">Reference proteome</keyword>
<protein>
    <submittedName>
        <fullName evidence="1">Uncharacterized protein</fullName>
    </submittedName>
</protein>
<dbReference type="GeneID" id="37023029"/>
<evidence type="ECO:0000313" key="1">
    <source>
        <dbReference type="EMBL" id="PWN31352.1"/>
    </source>
</evidence>